<dbReference type="EC" id="4.1.1.32" evidence="11"/>
<dbReference type="GO" id="GO:0030145">
    <property type="term" value="F:manganese ion binding"/>
    <property type="evidence" value="ECO:0007669"/>
    <property type="project" value="UniProtKB-UniRule"/>
</dbReference>
<feature type="binding site" evidence="11">
    <location>
        <position position="247"/>
    </location>
    <ligand>
        <name>Mn(2+)</name>
        <dbReference type="ChEBI" id="CHEBI:29035"/>
    </ligand>
</feature>
<dbReference type="OrthoDB" id="9758871at2"/>
<keyword evidence="11" id="KW-0963">Cytoplasm</keyword>
<reference evidence="14 15" key="1">
    <citation type="journal article" date="2016" name="Front. Microbiol.">
        <title>Genomic Resource of Rice Seed Associated Bacteria.</title>
        <authorList>
            <person name="Midha S."/>
            <person name="Bansal K."/>
            <person name="Sharma S."/>
            <person name="Kumar N."/>
            <person name="Patil P.P."/>
            <person name="Chaudhry V."/>
            <person name="Patil P.B."/>
        </authorList>
    </citation>
    <scope>NUCLEOTIDE SEQUENCE [LARGE SCALE GENOMIC DNA]</scope>
    <source>
        <strain evidence="14 15">NS331</strain>
    </source>
</reference>
<comment type="similarity">
    <text evidence="2 11">Belongs to the phosphoenolpyruvate carboxykinase [GTP] family.</text>
</comment>
<feature type="domain" description="Phosphoenolpyruvate carboxykinase GTP-utilising N-terminal" evidence="13">
    <location>
        <begin position="20"/>
        <end position="239"/>
    </location>
</feature>
<keyword evidence="15" id="KW-1185">Reference proteome</keyword>
<comment type="pathway">
    <text evidence="1 11">Carbohydrate biosynthesis; gluconeogenesis.</text>
</comment>
<evidence type="ECO:0000256" key="1">
    <source>
        <dbReference type="ARBA" id="ARBA00004742"/>
    </source>
</evidence>
<proteinExistence type="inferred from homology"/>
<dbReference type="GO" id="GO:0033993">
    <property type="term" value="P:response to lipid"/>
    <property type="evidence" value="ECO:0007669"/>
    <property type="project" value="TreeGrafter"/>
</dbReference>
<evidence type="ECO:0000256" key="6">
    <source>
        <dbReference type="ARBA" id="ARBA00022741"/>
    </source>
</evidence>
<dbReference type="FunFam" id="3.40.449.10:FF:000005">
    <property type="entry name" value="Phosphoenolpyruvate carboxykinase [GTP]"/>
    <property type="match status" value="1"/>
</dbReference>
<comment type="subunit">
    <text evidence="3 11">Monomer.</text>
</comment>
<evidence type="ECO:0000256" key="5">
    <source>
        <dbReference type="ARBA" id="ARBA00022723"/>
    </source>
</evidence>
<evidence type="ECO:0000256" key="8">
    <source>
        <dbReference type="ARBA" id="ARBA00023134"/>
    </source>
</evidence>
<protein>
    <recommendedName>
        <fullName evidence="11">Phosphoenolpyruvate carboxykinase [GTP]</fullName>
        <shortName evidence="11">PEP carboxykinase</shortName>
        <shortName evidence="11">PEPCK</shortName>
        <ecNumber evidence="11">4.1.1.32</ecNumber>
    </recommendedName>
    <alternativeName>
        <fullName evidence="11">GTP-dependent phosphoenolpyruvate carboxykinase</fullName>
        <shortName evidence="11">GTP-PEPCK</shortName>
    </alternativeName>
</protein>
<dbReference type="InterPro" id="IPR008210">
    <property type="entry name" value="PEP_carboxykinase_N"/>
</dbReference>
<gene>
    <name evidence="11" type="primary">pckG</name>
    <name evidence="14" type="ORF">NS331_03055</name>
</gene>
<feature type="binding site" evidence="11">
    <location>
        <begin position="525"/>
        <end position="528"/>
    </location>
    <ligand>
        <name>GTP</name>
        <dbReference type="ChEBI" id="CHEBI:37565"/>
    </ligand>
</feature>
<evidence type="ECO:0000256" key="10">
    <source>
        <dbReference type="ARBA" id="ARBA00023239"/>
    </source>
</evidence>
<organism evidence="14 15">
    <name type="scientific">Pseudacidovorax intermedius</name>
    <dbReference type="NCBI Taxonomy" id="433924"/>
    <lineage>
        <taxon>Bacteria</taxon>
        <taxon>Pseudomonadati</taxon>
        <taxon>Pseudomonadota</taxon>
        <taxon>Betaproteobacteria</taxon>
        <taxon>Burkholderiales</taxon>
        <taxon>Comamonadaceae</taxon>
        <taxon>Pseudacidovorax</taxon>
    </lineage>
</organism>
<keyword evidence="9 11" id="KW-0464">Manganese</keyword>
<dbReference type="GO" id="GO:0071333">
    <property type="term" value="P:cellular response to glucose stimulus"/>
    <property type="evidence" value="ECO:0007669"/>
    <property type="project" value="TreeGrafter"/>
</dbReference>
<accession>A0A147HAS4</accession>
<dbReference type="UniPathway" id="UPA00138"/>
<evidence type="ECO:0000313" key="15">
    <source>
        <dbReference type="Proteomes" id="UP000072741"/>
    </source>
</evidence>
<dbReference type="InterPro" id="IPR008209">
    <property type="entry name" value="PEP_carboxykinase_GTP"/>
</dbReference>
<dbReference type="GO" id="GO:0004613">
    <property type="term" value="F:phosphoenolpyruvate carboxykinase (GTP) activity"/>
    <property type="evidence" value="ECO:0007669"/>
    <property type="project" value="UniProtKB-UniRule"/>
</dbReference>
<evidence type="ECO:0000313" key="14">
    <source>
        <dbReference type="EMBL" id="KTT26911.1"/>
    </source>
</evidence>
<feature type="binding site" evidence="11">
    <location>
        <position position="296"/>
    </location>
    <ligand>
        <name>Mn(2+)</name>
        <dbReference type="ChEBI" id="CHEBI:29035"/>
    </ligand>
</feature>
<comment type="subcellular location">
    <subcellularLocation>
        <location evidence="11">Cytoplasm</location>
    </subcellularLocation>
</comment>
<dbReference type="Pfam" id="PF17297">
    <property type="entry name" value="PEPCK_N"/>
    <property type="match status" value="1"/>
</dbReference>
<dbReference type="InterPro" id="IPR035078">
    <property type="entry name" value="PEP_carboxykinase_GTP_N"/>
</dbReference>
<dbReference type="InterPro" id="IPR013035">
    <property type="entry name" value="PEP_carboxykinase_C"/>
</dbReference>
<evidence type="ECO:0000256" key="9">
    <source>
        <dbReference type="ARBA" id="ARBA00023211"/>
    </source>
</evidence>
<keyword evidence="7 11" id="KW-0210">Decarboxylase</keyword>
<dbReference type="GO" id="GO:0006107">
    <property type="term" value="P:oxaloacetate metabolic process"/>
    <property type="evidence" value="ECO:0007669"/>
    <property type="project" value="TreeGrafter"/>
</dbReference>
<evidence type="ECO:0000256" key="4">
    <source>
        <dbReference type="ARBA" id="ARBA00022432"/>
    </source>
</evidence>
<evidence type="ECO:0000259" key="12">
    <source>
        <dbReference type="Pfam" id="PF00821"/>
    </source>
</evidence>
<feature type="binding site" evidence="11">
    <location>
        <begin position="270"/>
        <end position="275"/>
    </location>
    <ligand>
        <name>GTP</name>
        <dbReference type="ChEBI" id="CHEBI:37565"/>
    </ligand>
</feature>
<feature type="binding site" evidence="11">
    <location>
        <position position="269"/>
    </location>
    <ligand>
        <name>substrate</name>
    </ligand>
</feature>
<dbReference type="GO" id="GO:0042594">
    <property type="term" value="P:response to starvation"/>
    <property type="evidence" value="ECO:0007669"/>
    <property type="project" value="TreeGrafter"/>
</dbReference>
<feature type="binding site" evidence="11">
    <location>
        <position position="227"/>
    </location>
    <ligand>
        <name>Mn(2+)</name>
        <dbReference type="ChEBI" id="CHEBI:29035"/>
    </ligand>
</feature>
<keyword evidence="8 11" id="KW-0342">GTP-binding</keyword>
<keyword evidence="14" id="KW-0808">Transferase</keyword>
<comment type="function">
    <text evidence="11">Catalyzes the conversion of oxaloacetate (OAA) to phosphoenolpyruvate (PEP), the rate-limiting step in the metabolic pathway that produces glucose from lactate and other precursors derived from the citric acid cycle.</text>
</comment>
<evidence type="ECO:0000256" key="11">
    <source>
        <dbReference type="HAMAP-Rule" id="MF_00452"/>
    </source>
</evidence>
<dbReference type="GO" id="GO:0005525">
    <property type="term" value="F:GTP binding"/>
    <property type="evidence" value="ECO:0007669"/>
    <property type="project" value="UniProtKB-UniRule"/>
</dbReference>
<dbReference type="GO" id="GO:0006094">
    <property type="term" value="P:gluconeogenesis"/>
    <property type="evidence" value="ECO:0007669"/>
    <property type="project" value="UniProtKB-UniRule"/>
</dbReference>
<comment type="cofactor">
    <cofactor evidence="11">
        <name>Mn(2+)</name>
        <dbReference type="ChEBI" id="CHEBI:29035"/>
    </cofactor>
    <text evidence="11">Binds 1 Mn(2+) ion per subunit.</text>
</comment>
<feature type="binding site" evidence="11">
    <location>
        <begin position="218"/>
        <end position="220"/>
    </location>
    <ligand>
        <name>substrate</name>
    </ligand>
</feature>
<dbReference type="InterPro" id="IPR035077">
    <property type="entry name" value="PEP_carboxykinase_GTP_C"/>
</dbReference>
<comment type="caution">
    <text evidence="14">The sequence shown here is derived from an EMBL/GenBank/DDBJ whole genome shotgun (WGS) entry which is preliminary data.</text>
</comment>
<evidence type="ECO:0000256" key="2">
    <source>
        <dbReference type="ARBA" id="ARBA00005796"/>
    </source>
</evidence>
<dbReference type="Proteomes" id="UP000072741">
    <property type="component" value="Unassembled WGS sequence"/>
</dbReference>
<dbReference type="PATRIC" id="fig|433924.3.peg.2332"/>
<evidence type="ECO:0000256" key="3">
    <source>
        <dbReference type="ARBA" id="ARBA00011245"/>
    </source>
</evidence>
<keyword evidence="10 11" id="KW-0456">Lyase</keyword>
<dbReference type="GO" id="GO:0046327">
    <property type="term" value="P:glycerol biosynthetic process from pyruvate"/>
    <property type="evidence" value="ECO:0007669"/>
    <property type="project" value="TreeGrafter"/>
</dbReference>
<keyword evidence="4 11" id="KW-0312">Gluconeogenesis</keyword>
<evidence type="ECO:0000256" key="7">
    <source>
        <dbReference type="ARBA" id="ARBA00022793"/>
    </source>
</evidence>
<keyword evidence="14" id="KW-0418">Kinase</keyword>
<keyword evidence="5 11" id="KW-0479">Metal-binding</keyword>
<dbReference type="Gene3D" id="3.90.228.20">
    <property type="match status" value="1"/>
</dbReference>
<dbReference type="InterPro" id="IPR018091">
    <property type="entry name" value="PEP_carboxykin_GTP_CS"/>
</dbReference>
<feature type="active site" evidence="11">
    <location>
        <position position="271"/>
    </location>
</feature>
<dbReference type="NCBIfam" id="NF003253">
    <property type="entry name" value="PRK04210.1"/>
    <property type="match status" value="1"/>
</dbReference>
<dbReference type="Pfam" id="PF00821">
    <property type="entry name" value="PEPCK_GTP"/>
    <property type="match status" value="1"/>
</dbReference>
<feature type="domain" description="Phosphoenolpyruvate carboxykinase C-terminal P-loop" evidence="12">
    <location>
        <begin position="243"/>
        <end position="614"/>
    </location>
</feature>
<name>A0A147HAS4_9BURK</name>
<dbReference type="Gene3D" id="2.170.8.10">
    <property type="entry name" value="Phosphoenolpyruvate Carboxykinase, domain 2"/>
    <property type="match status" value="1"/>
</dbReference>
<dbReference type="AlphaFoldDB" id="A0A147HAS4"/>
<keyword evidence="6 11" id="KW-0547">Nucleotide-binding</keyword>
<dbReference type="GO" id="GO:0016301">
    <property type="term" value="F:kinase activity"/>
    <property type="evidence" value="ECO:0007669"/>
    <property type="project" value="UniProtKB-KW"/>
</dbReference>
<dbReference type="SUPFAM" id="SSF53795">
    <property type="entry name" value="PEP carboxykinase-like"/>
    <property type="match status" value="1"/>
</dbReference>
<dbReference type="GO" id="GO:0005829">
    <property type="term" value="C:cytosol"/>
    <property type="evidence" value="ECO:0007669"/>
    <property type="project" value="TreeGrafter"/>
</dbReference>
<dbReference type="PANTHER" id="PTHR11561">
    <property type="entry name" value="PHOSPHOENOLPYRUVATE CARBOXYKINASE"/>
    <property type="match status" value="1"/>
</dbReference>
<dbReference type="PROSITE" id="PS00505">
    <property type="entry name" value="PEPCK_GTP"/>
    <property type="match status" value="1"/>
</dbReference>
<comment type="catalytic activity">
    <reaction evidence="11">
        <text>oxaloacetate + GTP = phosphoenolpyruvate + GDP + CO2</text>
        <dbReference type="Rhea" id="RHEA:10388"/>
        <dbReference type="ChEBI" id="CHEBI:16452"/>
        <dbReference type="ChEBI" id="CHEBI:16526"/>
        <dbReference type="ChEBI" id="CHEBI:37565"/>
        <dbReference type="ChEBI" id="CHEBI:58189"/>
        <dbReference type="ChEBI" id="CHEBI:58702"/>
        <dbReference type="EC" id="4.1.1.32"/>
    </reaction>
</comment>
<dbReference type="Gene3D" id="3.40.449.10">
    <property type="entry name" value="Phosphoenolpyruvate Carboxykinase, domain 1"/>
    <property type="match status" value="1"/>
</dbReference>
<feature type="binding site" evidence="11">
    <location>
        <position position="79"/>
    </location>
    <ligand>
        <name>substrate</name>
    </ligand>
</feature>
<keyword evidence="14" id="KW-0670">Pyruvate</keyword>
<dbReference type="SUPFAM" id="SSF68923">
    <property type="entry name" value="PEP carboxykinase N-terminal domain"/>
    <property type="match status" value="1"/>
</dbReference>
<dbReference type="GO" id="GO:0019543">
    <property type="term" value="P:propionate catabolic process"/>
    <property type="evidence" value="ECO:0007669"/>
    <property type="project" value="TreeGrafter"/>
</dbReference>
<dbReference type="PANTHER" id="PTHR11561:SF0">
    <property type="entry name" value="PHOSPHOENOLPYRUVATE CARBOXYKINASE [GTP]-RELATED"/>
    <property type="match status" value="1"/>
</dbReference>
<sequence>MSPSNLQAPDYVKNPKLVAWVAEMAALCKPERIHWCDGSQQEYDALCNQLVEAGTFKRLNPAKRPDSFLACSDPSDVARVEDRTFICSDKKEDAGPTNNWMAPAEMRATLQPLFDGCMQGRTMYVVPFSMGPLGSPIAHIGIELSDSPYVAVNMKIMTRMGRAVYDVLGADGEFVPCVHTVGAPLQPGQKDVAWPCNKTKYIVHYPATREIWSYGSGYGGNALLGKKCFALRIASNMGRDEGWLAEHMLILGVTSPEGKKYHVAAAFPSACGKTNFSMLVPPAGFEGWKVTTIGDDIAWIKPQADGSLRAINPEAGYFGVAPGTNFKTNPNCMASLDKNVIFTNVALTDDGDVWWEGMEADAPGKAMPAHLIDWQGKDWTPQIARETGAKAAHPNARFTVAATNNPALDEAWDDPKGVKIDAFIFGGRRSTTVPLVTEARNWTEGVYMAATMGSETTAAAAGQQGVVRRDPFAMLPFMGYNMSDYFQHWLDLGRKLQASGAKLPHIYTTNWFRKGDDGKFVWPGYGENMRVLKWMIDRIEGQGQGDEHVFGVSPRYEDLNWTGLDFSREEFDKVTSIDKAAWQAELKLHSELFEQLAHHLPEELPQTKAAIEQRLAA</sequence>
<dbReference type="PIRSF" id="PIRSF001348">
    <property type="entry name" value="PEP_carboxykinase_GTP"/>
    <property type="match status" value="1"/>
</dbReference>
<dbReference type="HAMAP" id="MF_00452">
    <property type="entry name" value="PEPCK_GTP"/>
    <property type="match status" value="1"/>
</dbReference>
<evidence type="ECO:0000259" key="13">
    <source>
        <dbReference type="Pfam" id="PF17297"/>
    </source>
</evidence>
<dbReference type="RefSeq" id="WP_058640543.1">
    <property type="nucleotide sequence ID" value="NZ_LDSL01000024.1"/>
</dbReference>
<dbReference type="EMBL" id="LDSL01000024">
    <property type="protein sequence ID" value="KTT26911.1"/>
    <property type="molecule type" value="Genomic_DNA"/>
</dbReference>
<feature type="binding site" evidence="11">
    <location>
        <position position="428"/>
    </location>
    <ligand>
        <name>GTP</name>
        <dbReference type="ChEBI" id="CHEBI:37565"/>
    </ligand>
</feature>
<feature type="binding site" evidence="11">
    <location>
        <position position="397"/>
    </location>
    <ligand>
        <name>GTP</name>
        <dbReference type="ChEBI" id="CHEBI:37565"/>
    </ligand>
</feature>
<dbReference type="CDD" id="cd00819">
    <property type="entry name" value="PEPCK_GTP"/>
    <property type="match status" value="1"/>
</dbReference>
<feature type="binding site" evidence="11">
    <location>
        <begin position="395"/>
        <end position="397"/>
    </location>
    <ligand>
        <name>substrate</name>
    </ligand>
</feature>